<dbReference type="GO" id="GO:0004523">
    <property type="term" value="F:RNA-DNA hybrid ribonuclease activity"/>
    <property type="evidence" value="ECO:0007669"/>
    <property type="project" value="UniProtKB-EC"/>
</dbReference>
<feature type="binding site" evidence="14 15">
    <location>
        <position position="106"/>
    </location>
    <ligand>
        <name>a divalent metal cation</name>
        <dbReference type="ChEBI" id="CHEBI:60240"/>
    </ligand>
</feature>
<evidence type="ECO:0000313" key="18">
    <source>
        <dbReference type="EMBL" id="MDT0497252.1"/>
    </source>
</evidence>
<feature type="binding site" evidence="14 15">
    <location>
        <position position="14"/>
    </location>
    <ligand>
        <name>a divalent metal cation</name>
        <dbReference type="ChEBI" id="CHEBI:60240"/>
    </ligand>
</feature>
<organism evidence="18 19">
    <name type="scientific">Banduia mediterranea</name>
    <dbReference type="NCBI Taxonomy" id="3075609"/>
    <lineage>
        <taxon>Bacteria</taxon>
        <taxon>Pseudomonadati</taxon>
        <taxon>Pseudomonadota</taxon>
        <taxon>Gammaproteobacteria</taxon>
        <taxon>Nevskiales</taxon>
        <taxon>Algiphilaceae</taxon>
        <taxon>Banduia</taxon>
    </lineage>
</organism>
<name>A0ABU2WHA5_9GAMM</name>
<evidence type="ECO:0000256" key="13">
    <source>
        <dbReference type="ARBA" id="ARBA00023211"/>
    </source>
</evidence>
<evidence type="ECO:0000256" key="1">
    <source>
        <dbReference type="ARBA" id="ARBA00000077"/>
    </source>
</evidence>
<dbReference type="EMBL" id="JAVRIC010000008">
    <property type="protein sequence ID" value="MDT0497252.1"/>
    <property type="molecule type" value="Genomic_DNA"/>
</dbReference>
<evidence type="ECO:0000256" key="8">
    <source>
        <dbReference type="ARBA" id="ARBA00022490"/>
    </source>
</evidence>
<dbReference type="EC" id="3.1.26.4" evidence="6 14"/>
<dbReference type="InterPro" id="IPR012337">
    <property type="entry name" value="RNaseH-like_sf"/>
</dbReference>
<evidence type="ECO:0000256" key="3">
    <source>
        <dbReference type="ARBA" id="ARBA00004065"/>
    </source>
</evidence>
<evidence type="ECO:0000256" key="15">
    <source>
        <dbReference type="PROSITE-ProRule" id="PRU01319"/>
    </source>
</evidence>
<dbReference type="PROSITE" id="PS51975">
    <property type="entry name" value="RNASE_H_2"/>
    <property type="match status" value="1"/>
</dbReference>
<proteinExistence type="inferred from homology"/>
<comment type="cofactor">
    <cofactor evidence="14 15">
        <name>Mn(2+)</name>
        <dbReference type="ChEBI" id="CHEBI:29035"/>
    </cofactor>
    <cofactor evidence="14 15">
        <name>Mg(2+)</name>
        <dbReference type="ChEBI" id="CHEBI:18420"/>
    </cofactor>
    <text evidence="14 15">Manganese or magnesium. Binds 1 divalent metal ion per monomer in the absence of substrate. May bind a second metal ion after substrate binding.</text>
</comment>
<comment type="function">
    <text evidence="3 14 16">Endonuclease that specifically degrades the RNA of RNA-DNA hybrids.</text>
</comment>
<keyword evidence="10 14" id="KW-0479">Metal-binding</keyword>
<dbReference type="RefSeq" id="WP_311364643.1">
    <property type="nucleotide sequence ID" value="NZ_JAVRIC010000008.1"/>
</dbReference>
<feature type="binding site" evidence="14 15">
    <location>
        <position position="15"/>
    </location>
    <ligand>
        <name>a divalent metal cation</name>
        <dbReference type="ChEBI" id="CHEBI:60240"/>
    </ligand>
</feature>
<dbReference type="InterPro" id="IPR024567">
    <property type="entry name" value="RNase_HII/HIII_dom"/>
</dbReference>
<feature type="domain" description="RNase H type-2" evidence="17">
    <location>
        <begin position="8"/>
        <end position="196"/>
    </location>
</feature>
<dbReference type="PANTHER" id="PTHR10954:SF18">
    <property type="entry name" value="RIBONUCLEASE HII"/>
    <property type="match status" value="1"/>
</dbReference>
<dbReference type="SUPFAM" id="SSF53098">
    <property type="entry name" value="Ribonuclease H-like"/>
    <property type="match status" value="1"/>
</dbReference>
<dbReference type="InterPro" id="IPR022898">
    <property type="entry name" value="RNase_HII"/>
</dbReference>
<dbReference type="HAMAP" id="MF_00052_B">
    <property type="entry name" value="RNase_HII_B"/>
    <property type="match status" value="1"/>
</dbReference>
<sequence>MSAGPRIACVAGLDEAGRGALAGPVYAAAVILDERDPFEGLRDSKALSAKARERLAQTIVTRAEAWAVASASVAEIESINILRASLLAMQRAWEALSRRSDSALVDGLHLPKLGCAAQAVVDGDALHPCIMAASILAKVNRDAEMCRLDAEYPGYGFAAHKGYGTRVHLDALNRLGATPVHRRTFAPVAQLSLRLA</sequence>
<evidence type="ECO:0000256" key="16">
    <source>
        <dbReference type="RuleBase" id="RU003515"/>
    </source>
</evidence>
<evidence type="ECO:0000256" key="5">
    <source>
        <dbReference type="ARBA" id="ARBA00007383"/>
    </source>
</evidence>
<dbReference type="Pfam" id="PF01351">
    <property type="entry name" value="RNase_HII"/>
    <property type="match status" value="1"/>
</dbReference>
<dbReference type="InterPro" id="IPR036397">
    <property type="entry name" value="RNaseH_sf"/>
</dbReference>
<dbReference type="Gene3D" id="3.30.420.10">
    <property type="entry name" value="Ribonuclease H-like superfamily/Ribonuclease H"/>
    <property type="match status" value="1"/>
</dbReference>
<comment type="subcellular location">
    <subcellularLocation>
        <location evidence="4 14">Cytoplasm</location>
    </subcellularLocation>
</comment>
<keyword evidence="13 14" id="KW-0464">Manganese</keyword>
<dbReference type="InterPro" id="IPR001352">
    <property type="entry name" value="RNase_HII/HIII"/>
</dbReference>
<reference evidence="18 19" key="1">
    <citation type="submission" date="2023-09" db="EMBL/GenBank/DDBJ databases">
        <authorList>
            <person name="Rey-Velasco X."/>
        </authorList>
    </citation>
    <scope>NUCLEOTIDE SEQUENCE [LARGE SCALE GENOMIC DNA]</scope>
    <source>
        <strain evidence="18 19">W345</strain>
    </source>
</reference>
<evidence type="ECO:0000256" key="12">
    <source>
        <dbReference type="ARBA" id="ARBA00022801"/>
    </source>
</evidence>
<keyword evidence="9 14" id="KW-0540">Nuclease</keyword>
<comment type="similarity">
    <text evidence="5 14 16">Belongs to the RNase HII family.</text>
</comment>
<keyword evidence="8 14" id="KW-0963">Cytoplasm</keyword>
<keyword evidence="12 14" id="KW-0378">Hydrolase</keyword>
<evidence type="ECO:0000256" key="7">
    <source>
        <dbReference type="ARBA" id="ARBA00019179"/>
    </source>
</evidence>
<evidence type="ECO:0000256" key="10">
    <source>
        <dbReference type="ARBA" id="ARBA00022723"/>
    </source>
</evidence>
<evidence type="ECO:0000256" key="11">
    <source>
        <dbReference type="ARBA" id="ARBA00022759"/>
    </source>
</evidence>
<evidence type="ECO:0000256" key="2">
    <source>
        <dbReference type="ARBA" id="ARBA00001946"/>
    </source>
</evidence>
<comment type="caution">
    <text evidence="18">The sequence shown here is derived from an EMBL/GenBank/DDBJ whole genome shotgun (WGS) entry which is preliminary data.</text>
</comment>
<evidence type="ECO:0000256" key="6">
    <source>
        <dbReference type="ARBA" id="ARBA00012180"/>
    </source>
</evidence>
<protein>
    <recommendedName>
        <fullName evidence="7 14">Ribonuclease HII</fullName>
        <shortName evidence="14">RNase HII</shortName>
        <ecNumber evidence="6 14">3.1.26.4</ecNumber>
    </recommendedName>
</protein>
<dbReference type="PANTHER" id="PTHR10954">
    <property type="entry name" value="RIBONUCLEASE H2 SUBUNIT A"/>
    <property type="match status" value="1"/>
</dbReference>
<evidence type="ECO:0000256" key="9">
    <source>
        <dbReference type="ARBA" id="ARBA00022722"/>
    </source>
</evidence>
<dbReference type="Proteomes" id="UP001254608">
    <property type="component" value="Unassembled WGS sequence"/>
</dbReference>
<keyword evidence="19" id="KW-1185">Reference proteome</keyword>
<dbReference type="NCBIfam" id="NF000595">
    <property type="entry name" value="PRK00015.1-3"/>
    <property type="match status" value="1"/>
</dbReference>
<evidence type="ECO:0000259" key="17">
    <source>
        <dbReference type="PROSITE" id="PS51975"/>
    </source>
</evidence>
<evidence type="ECO:0000256" key="14">
    <source>
        <dbReference type="HAMAP-Rule" id="MF_00052"/>
    </source>
</evidence>
<keyword evidence="11 14" id="KW-0255">Endonuclease</keyword>
<evidence type="ECO:0000313" key="19">
    <source>
        <dbReference type="Proteomes" id="UP001254608"/>
    </source>
</evidence>
<evidence type="ECO:0000256" key="4">
    <source>
        <dbReference type="ARBA" id="ARBA00004496"/>
    </source>
</evidence>
<dbReference type="CDD" id="cd07182">
    <property type="entry name" value="RNase_HII_bacteria_HII_like"/>
    <property type="match status" value="1"/>
</dbReference>
<comment type="cofactor">
    <cofactor evidence="2">
        <name>Mg(2+)</name>
        <dbReference type="ChEBI" id="CHEBI:18420"/>
    </cofactor>
</comment>
<gene>
    <name evidence="14" type="primary">rnhB</name>
    <name evidence="18" type="ORF">RM530_07720</name>
</gene>
<accession>A0ABU2WHA5</accession>
<comment type="catalytic activity">
    <reaction evidence="1 14 15 16">
        <text>Endonucleolytic cleavage to 5'-phosphomonoester.</text>
        <dbReference type="EC" id="3.1.26.4"/>
    </reaction>
</comment>